<feature type="region of interest" description="Disordered" evidence="1">
    <location>
        <begin position="269"/>
        <end position="332"/>
    </location>
</feature>
<sequence>MHSINIRVGGMIALVQSSSPPARKKSAEGAAFENNLEGYDTSQLVQIKGRVARCLGRRQTALVWLSSLSSLLTFTVVSWPLFKLAVPHSDLCSAGSAPHKMVGKCPPTIPTLGSKTGPDWLEPLITTSYFGPCELHTAESCSAASHKNECNMFCMECASVGERYSLCTLCVAEHPSHNIIQIRRSSYHDCIRVNEIQRLVDLYNIQTYIINGNKIVFLADRPQLKSTKGQIHLCEICDRVLNDPMRFCSLGCKLAGIEKDPEDDTLSMCPRYQPGLLPADSEDSQGSRKKYALDKQLKRQLSTLSRQSSPPLPALREVGAPNSDNESPYRPFKSYRKVLSASEERRLDESANPFRSQHQELVKQLSEAFNAGGFLKKKRRAAAQLSRAPSPVRLATPSSSTSLTPPSTPPSCAQSYRASFGNKRRKGIPHRAPVC</sequence>
<feature type="transmembrane region" description="Helical" evidence="2">
    <location>
        <begin position="62"/>
        <end position="82"/>
    </location>
</feature>
<dbReference type="InterPro" id="IPR006734">
    <property type="entry name" value="PLATZ"/>
</dbReference>
<proteinExistence type="predicted"/>
<organism evidence="3 4">
    <name type="scientific">Klebsormidium nitens</name>
    <name type="common">Green alga</name>
    <name type="synonym">Ulothrix nitens</name>
    <dbReference type="NCBI Taxonomy" id="105231"/>
    <lineage>
        <taxon>Eukaryota</taxon>
        <taxon>Viridiplantae</taxon>
        <taxon>Streptophyta</taxon>
        <taxon>Klebsormidiophyceae</taxon>
        <taxon>Klebsormidiales</taxon>
        <taxon>Klebsormidiaceae</taxon>
        <taxon>Klebsormidium</taxon>
    </lineage>
</organism>
<evidence type="ECO:0000256" key="1">
    <source>
        <dbReference type="SAM" id="MobiDB-lite"/>
    </source>
</evidence>
<keyword evidence="2" id="KW-0812">Transmembrane</keyword>
<reference evidence="3 4" key="1">
    <citation type="journal article" date="2014" name="Nat. Commun.">
        <title>Klebsormidium flaccidum genome reveals primary factors for plant terrestrial adaptation.</title>
        <authorList>
            <person name="Hori K."/>
            <person name="Maruyama F."/>
            <person name="Fujisawa T."/>
            <person name="Togashi T."/>
            <person name="Yamamoto N."/>
            <person name="Seo M."/>
            <person name="Sato S."/>
            <person name="Yamada T."/>
            <person name="Mori H."/>
            <person name="Tajima N."/>
            <person name="Moriyama T."/>
            <person name="Ikeuchi M."/>
            <person name="Watanabe M."/>
            <person name="Wada H."/>
            <person name="Kobayashi K."/>
            <person name="Saito M."/>
            <person name="Masuda T."/>
            <person name="Sasaki-Sekimoto Y."/>
            <person name="Mashiguchi K."/>
            <person name="Awai K."/>
            <person name="Shimojima M."/>
            <person name="Masuda S."/>
            <person name="Iwai M."/>
            <person name="Nobusawa T."/>
            <person name="Narise T."/>
            <person name="Kondo S."/>
            <person name="Saito H."/>
            <person name="Sato R."/>
            <person name="Murakawa M."/>
            <person name="Ihara Y."/>
            <person name="Oshima-Yamada Y."/>
            <person name="Ohtaka K."/>
            <person name="Satoh M."/>
            <person name="Sonobe K."/>
            <person name="Ishii M."/>
            <person name="Ohtani R."/>
            <person name="Kanamori-Sato M."/>
            <person name="Honoki R."/>
            <person name="Miyazaki D."/>
            <person name="Mochizuki H."/>
            <person name="Umetsu J."/>
            <person name="Higashi K."/>
            <person name="Shibata D."/>
            <person name="Kamiya Y."/>
            <person name="Sato N."/>
            <person name="Nakamura Y."/>
            <person name="Tabata S."/>
            <person name="Ida S."/>
            <person name="Kurokawa K."/>
            <person name="Ohta H."/>
        </authorList>
    </citation>
    <scope>NUCLEOTIDE SEQUENCE [LARGE SCALE GENOMIC DNA]</scope>
    <source>
        <strain evidence="3 4">NIES-2285</strain>
    </source>
</reference>
<dbReference type="Pfam" id="PF04640">
    <property type="entry name" value="PLATZ"/>
    <property type="match status" value="1"/>
</dbReference>
<dbReference type="Proteomes" id="UP000054558">
    <property type="component" value="Unassembled WGS sequence"/>
</dbReference>
<feature type="compositionally biased region" description="Low complexity" evidence="1">
    <location>
        <begin position="396"/>
        <end position="405"/>
    </location>
</feature>
<evidence type="ECO:0000313" key="4">
    <source>
        <dbReference type="Proteomes" id="UP000054558"/>
    </source>
</evidence>
<keyword evidence="2" id="KW-1133">Transmembrane helix</keyword>
<dbReference type="EMBL" id="DF237166">
    <property type="protein sequence ID" value="GAQ85016.1"/>
    <property type="molecule type" value="Genomic_DNA"/>
</dbReference>
<feature type="region of interest" description="Disordered" evidence="1">
    <location>
        <begin position="383"/>
        <end position="435"/>
    </location>
</feature>
<dbReference type="AlphaFoldDB" id="A0A1Y1I8J8"/>
<dbReference type="OrthoDB" id="1908108at2759"/>
<gene>
    <name evidence="3" type="ORF">KFL_002170100</name>
</gene>
<dbReference type="PANTHER" id="PTHR31065">
    <property type="entry name" value="PLATZ TRANSCRIPTION FACTOR FAMILY PROTEIN"/>
    <property type="match status" value="1"/>
</dbReference>
<keyword evidence="4" id="KW-1185">Reference proteome</keyword>
<keyword evidence="2" id="KW-0472">Membrane</keyword>
<dbReference type="PANTHER" id="PTHR31065:SF35">
    <property type="entry name" value="PLATZ TRANSCRIPTION FACTOR FAMILY PROTEIN"/>
    <property type="match status" value="1"/>
</dbReference>
<feature type="compositionally biased region" description="Polar residues" evidence="1">
    <location>
        <begin position="299"/>
        <end position="309"/>
    </location>
</feature>
<accession>A0A1Y1I8J8</accession>
<evidence type="ECO:0008006" key="5">
    <source>
        <dbReference type="Google" id="ProtNLM"/>
    </source>
</evidence>
<evidence type="ECO:0000256" key="2">
    <source>
        <dbReference type="SAM" id="Phobius"/>
    </source>
</evidence>
<name>A0A1Y1I8J8_KLENI</name>
<evidence type="ECO:0000313" key="3">
    <source>
        <dbReference type="EMBL" id="GAQ85016.1"/>
    </source>
</evidence>
<protein>
    <recommendedName>
        <fullName evidence="5">PLATZ transcription factor family protein</fullName>
    </recommendedName>
</protein>